<dbReference type="InterPro" id="IPR011050">
    <property type="entry name" value="Pectin_lyase_fold/virulence"/>
</dbReference>
<dbReference type="InterPro" id="IPR039448">
    <property type="entry name" value="Beta_helix"/>
</dbReference>
<dbReference type="InterPro" id="IPR012334">
    <property type="entry name" value="Pectin_lyas_fold"/>
</dbReference>
<dbReference type="PANTHER" id="PTHR41339">
    <property type="entry name" value="LIPL48"/>
    <property type="match status" value="1"/>
</dbReference>
<dbReference type="eggNOG" id="COG4733">
    <property type="taxonomic scope" value="Bacteria"/>
</dbReference>
<dbReference type="SUPFAM" id="SSF51126">
    <property type="entry name" value="Pectin lyase-like"/>
    <property type="match status" value="1"/>
</dbReference>
<dbReference type="Gene3D" id="2.160.20.10">
    <property type="entry name" value="Single-stranded right-handed beta-helix, Pectin lyase-like"/>
    <property type="match status" value="1"/>
</dbReference>
<dbReference type="InterPro" id="IPR006626">
    <property type="entry name" value="PbH1"/>
</dbReference>
<dbReference type="EMBL" id="CP001348">
    <property type="protein sequence ID" value="ACL76358.1"/>
    <property type="molecule type" value="Genomic_DNA"/>
</dbReference>
<dbReference type="Proteomes" id="UP000001349">
    <property type="component" value="Chromosome"/>
</dbReference>
<dbReference type="SMART" id="SM00710">
    <property type="entry name" value="PbH1"/>
    <property type="match status" value="6"/>
</dbReference>
<evidence type="ECO:0000313" key="2">
    <source>
        <dbReference type="EMBL" id="ACL76358.1"/>
    </source>
</evidence>
<evidence type="ECO:0000313" key="3">
    <source>
        <dbReference type="Proteomes" id="UP000001349"/>
    </source>
</evidence>
<keyword evidence="3" id="KW-1185">Reference proteome</keyword>
<proteinExistence type="predicted"/>
<gene>
    <name evidence="2" type="ordered locus">Ccel_2012</name>
</gene>
<sequence length="414" mass="44045" precursor="true">MSKLNKLFFSILIVLMAIGLIPVNSQKNIVYAETYNSTDTSVEADTIHVSGIISENTTWTNNYTYVVDGTIIVQQGVKLQIDQGVMVKFTRGTEIVVNGTLTASGTELDKVVFTSNNDTAYGGSEVTGYYDYWLGITVSSTGEFNGDYIKVRYAGADSNYYTPHCAINVQGKLNLTNSEVSNSKNYGIYLNTSFDSAIKNNNIISNRSTGIYINNTSADATNTMDIENNTISGNGGCGIYVSQAGTGNAVIEGNRIAGNGGSGIYIDIFGTGNLSVRNNNLLNNTESGIYVYLGGLSSSIFTGIADNTYEGNTIRGTLCNGVGIGGNTIVDITLSNAVYYLADFVLVPNDKKLTVQPGTIIKSSSKGSSIYVYGKLNALGTKGSPIVFTSHKDAAYGGSGIAGYYDYCDLSLIN</sequence>
<dbReference type="Pfam" id="PF13229">
    <property type="entry name" value="Beta_helix"/>
    <property type="match status" value="1"/>
</dbReference>
<organism evidence="2 3">
    <name type="scientific">Ruminiclostridium cellulolyticum (strain ATCC 35319 / DSM 5812 / JCM 6584 / H10)</name>
    <name type="common">Clostridium cellulolyticum</name>
    <dbReference type="NCBI Taxonomy" id="394503"/>
    <lineage>
        <taxon>Bacteria</taxon>
        <taxon>Bacillati</taxon>
        <taxon>Bacillota</taxon>
        <taxon>Clostridia</taxon>
        <taxon>Eubacteriales</taxon>
        <taxon>Oscillospiraceae</taxon>
        <taxon>Ruminiclostridium</taxon>
    </lineage>
</organism>
<reference evidence="2 3" key="1">
    <citation type="submission" date="2009-01" db="EMBL/GenBank/DDBJ databases">
        <title>Complete sequence of Clostridium cellulolyticum H10.</title>
        <authorList>
            <consortium name="US DOE Joint Genome Institute"/>
            <person name="Lucas S."/>
            <person name="Copeland A."/>
            <person name="Lapidus A."/>
            <person name="Glavina del Rio T."/>
            <person name="Dalin E."/>
            <person name="Tice H."/>
            <person name="Bruce D."/>
            <person name="Goodwin L."/>
            <person name="Pitluck S."/>
            <person name="Chertkov O."/>
            <person name="Saunders E."/>
            <person name="Brettin T."/>
            <person name="Detter J.C."/>
            <person name="Han C."/>
            <person name="Larimer F."/>
            <person name="Land M."/>
            <person name="Hauser L."/>
            <person name="Kyrpides N."/>
            <person name="Ivanova N."/>
            <person name="Zhou J."/>
            <person name="Richardson P."/>
        </authorList>
    </citation>
    <scope>NUCLEOTIDE SEQUENCE [LARGE SCALE GENOMIC DNA]</scope>
    <source>
        <strain evidence="3">ATCC 35319 / DSM 5812 / JCM 6584 / H10</strain>
    </source>
</reference>
<dbReference type="RefSeq" id="WP_015925460.1">
    <property type="nucleotide sequence ID" value="NC_011898.1"/>
</dbReference>
<dbReference type="SMR" id="B8I3L5"/>
<evidence type="ECO:0000259" key="1">
    <source>
        <dbReference type="Pfam" id="PF13229"/>
    </source>
</evidence>
<dbReference type="STRING" id="394503.Ccel_2012"/>
<accession>B8I3L5</accession>
<name>B8I3L5_RUMCH</name>
<dbReference type="PANTHER" id="PTHR41339:SF1">
    <property type="entry name" value="SECRETED PROTEIN"/>
    <property type="match status" value="1"/>
</dbReference>
<dbReference type="AlphaFoldDB" id="B8I3L5"/>
<dbReference type="HOGENOM" id="CLU_663428_0_0_9"/>
<feature type="domain" description="Right handed beta helix" evidence="1">
    <location>
        <begin position="170"/>
        <end position="318"/>
    </location>
</feature>
<dbReference type="KEGG" id="cce:Ccel_2012"/>
<protein>
    <submittedName>
        <fullName evidence="2">Parallel beta-helix repeat protein</fullName>
    </submittedName>
</protein>